<proteinExistence type="predicted"/>
<evidence type="ECO:0000256" key="1">
    <source>
        <dbReference type="SAM" id="Coils"/>
    </source>
</evidence>
<organism evidence="2 3">
    <name type="scientific">Phytophthora oleae</name>
    <dbReference type="NCBI Taxonomy" id="2107226"/>
    <lineage>
        <taxon>Eukaryota</taxon>
        <taxon>Sar</taxon>
        <taxon>Stramenopiles</taxon>
        <taxon>Oomycota</taxon>
        <taxon>Peronosporomycetes</taxon>
        <taxon>Peronosporales</taxon>
        <taxon>Peronosporaceae</taxon>
        <taxon>Phytophthora</taxon>
    </lineage>
</organism>
<evidence type="ECO:0000313" key="3">
    <source>
        <dbReference type="Proteomes" id="UP001632037"/>
    </source>
</evidence>
<gene>
    <name evidence="2" type="ORF">V7S43_010295</name>
</gene>
<dbReference type="AlphaFoldDB" id="A0ABD3FCU9"/>
<dbReference type="Proteomes" id="UP001632037">
    <property type="component" value="Unassembled WGS sequence"/>
</dbReference>
<protein>
    <submittedName>
        <fullName evidence="2">Uncharacterized protein</fullName>
    </submittedName>
</protein>
<feature type="coiled-coil region" evidence="1">
    <location>
        <begin position="122"/>
        <end position="152"/>
    </location>
</feature>
<reference evidence="2 3" key="1">
    <citation type="submission" date="2024-09" db="EMBL/GenBank/DDBJ databases">
        <title>Genome sequencing and assembly of Phytophthora oleae, isolate VK10A, causative agent of rot of olive drupes.</title>
        <authorList>
            <person name="Conti Taguali S."/>
            <person name="Riolo M."/>
            <person name="La Spada F."/>
            <person name="Cacciola S.O."/>
            <person name="Dionisio G."/>
        </authorList>
    </citation>
    <scope>NUCLEOTIDE SEQUENCE [LARGE SCALE GENOMIC DNA]</scope>
    <source>
        <strain evidence="2 3">VK10A</strain>
    </source>
</reference>
<keyword evidence="1" id="KW-0175">Coiled coil</keyword>
<sequence>MDATKQEDSLCMRRSELLKHNDECVEEEAVLGPDDQIRELTAQLEEYETVMERLLTVAGIPSAVLTTGSRKDEESHATHSANDRPTIDQVEILRVALKAKTELLQFTEDKYEEFMVASYEVEKALIHENETLKRLVNELQHENARLQRAHQNN</sequence>
<name>A0ABD3FCU9_9STRA</name>
<evidence type="ECO:0000313" key="2">
    <source>
        <dbReference type="EMBL" id="KAL3664543.1"/>
    </source>
</evidence>
<accession>A0ABD3FCU9</accession>
<dbReference type="EMBL" id="JBIMZQ010000023">
    <property type="protein sequence ID" value="KAL3664543.1"/>
    <property type="molecule type" value="Genomic_DNA"/>
</dbReference>
<comment type="caution">
    <text evidence="2">The sequence shown here is derived from an EMBL/GenBank/DDBJ whole genome shotgun (WGS) entry which is preliminary data.</text>
</comment>
<keyword evidence="3" id="KW-1185">Reference proteome</keyword>